<comment type="caution">
    <text evidence="1">The sequence shown here is derived from an EMBL/GenBank/DDBJ whole genome shotgun (WGS) entry which is preliminary data.</text>
</comment>
<accession>K1SR42</accession>
<name>K1SR42_9ZZZZ</name>
<dbReference type="AlphaFoldDB" id="K1SR42"/>
<organism evidence="1">
    <name type="scientific">human gut metagenome</name>
    <dbReference type="NCBI Taxonomy" id="408170"/>
    <lineage>
        <taxon>unclassified sequences</taxon>
        <taxon>metagenomes</taxon>
        <taxon>organismal metagenomes</taxon>
    </lineage>
</organism>
<sequence>MNIEDSVNTIKRKNLTQYLSVTAEVEDGYNATLMSRELEKKINEYNIPDGYTIEIG</sequence>
<feature type="non-terminal residue" evidence="1">
    <location>
        <position position="56"/>
    </location>
</feature>
<evidence type="ECO:0000313" key="1">
    <source>
        <dbReference type="EMBL" id="EKC63167.1"/>
    </source>
</evidence>
<reference evidence="1" key="1">
    <citation type="journal article" date="2013" name="Environ. Microbiol.">
        <title>Microbiota from the distal guts of lean and obese adolescents exhibit partial functional redundancy besides clear differences in community structure.</title>
        <authorList>
            <person name="Ferrer M."/>
            <person name="Ruiz A."/>
            <person name="Lanza F."/>
            <person name="Haange S.B."/>
            <person name="Oberbach A."/>
            <person name="Till H."/>
            <person name="Bargiela R."/>
            <person name="Campoy C."/>
            <person name="Segura M.T."/>
            <person name="Richter M."/>
            <person name="von Bergen M."/>
            <person name="Seifert J."/>
            <person name="Suarez A."/>
        </authorList>
    </citation>
    <scope>NUCLEOTIDE SEQUENCE</scope>
</reference>
<proteinExistence type="predicted"/>
<protein>
    <submittedName>
        <fullName evidence="1">Uncharacterized protein</fullName>
    </submittedName>
</protein>
<gene>
    <name evidence="1" type="ORF">LEA_11472</name>
</gene>
<dbReference type="EMBL" id="AJWY01007733">
    <property type="protein sequence ID" value="EKC63167.1"/>
    <property type="molecule type" value="Genomic_DNA"/>
</dbReference>